<protein>
    <recommendedName>
        <fullName evidence="4">DoxX-like protein</fullName>
    </recommendedName>
</protein>
<keyword evidence="1" id="KW-0812">Transmembrane</keyword>
<feature type="transmembrane region" description="Helical" evidence="1">
    <location>
        <begin position="163"/>
        <end position="184"/>
    </location>
</feature>
<comment type="caution">
    <text evidence="2">The sequence shown here is derived from an EMBL/GenBank/DDBJ whole genome shotgun (WGS) entry which is preliminary data.</text>
</comment>
<accession>A0ABX5EJ11</accession>
<dbReference type="RefSeq" id="WP_106265458.1">
    <property type="nucleotide sequence ID" value="NZ_PVTX01000002.1"/>
</dbReference>
<feature type="transmembrane region" description="Helical" evidence="1">
    <location>
        <begin position="196"/>
        <end position="220"/>
    </location>
</feature>
<gene>
    <name evidence="2" type="ORF">BCL65_102139</name>
</gene>
<feature type="transmembrane region" description="Helical" evidence="1">
    <location>
        <begin position="40"/>
        <end position="60"/>
    </location>
</feature>
<feature type="transmembrane region" description="Helical" evidence="1">
    <location>
        <begin position="107"/>
        <end position="128"/>
    </location>
</feature>
<keyword evidence="3" id="KW-1185">Reference proteome</keyword>
<evidence type="ECO:0008006" key="4">
    <source>
        <dbReference type="Google" id="ProtNLM"/>
    </source>
</evidence>
<organism evidence="2 3">
    <name type="scientific">Isoptericola halotolerans</name>
    <dbReference type="NCBI Taxonomy" id="300560"/>
    <lineage>
        <taxon>Bacteria</taxon>
        <taxon>Bacillati</taxon>
        <taxon>Actinomycetota</taxon>
        <taxon>Actinomycetes</taxon>
        <taxon>Micrococcales</taxon>
        <taxon>Promicromonosporaceae</taxon>
        <taxon>Isoptericola</taxon>
    </lineage>
</organism>
<keyword evidence="1" id="KW-0472">Membrane</keyword>
<evidence type="ECO:0000313" key="2">
    <source>
        <dbReference type="EMBL" id="PRZ08597.1"/>
    </source>
</evidence>
<name>A0ABX5EJ11_9MICO</name>
<proteinExistence type="predicted"/>
<feature type="transmembrane region" description="Helical" evidence="1">
    <location>
        <begin position="80"/>
        <end position="100"/>
    </location>
</feature>
<dbReference type="Proteomes" id="UP000239895">
    <property type="component" value="Unassembled WGS sequence"/>
</dbReference>
<keyword evidence="1" id="KW-1133">Transmembrane helix</keyword>
<sequence>MKIGVGGSIGPLRGGVSNRGAGIGVGPFSVAASNRDMQGFVVFLVGAALVGAVAVGPYFLGKWVAGLCGAAPDSTARFVTGWIFEGVYLAVIALVLTVLFTQAVARVVVAAVGVWLAPFATGGHLRLASVDDDFWIVALLVVLLAVGMNFFTLGAVIRVEGALPLALVSLFLNSFLLYCVEASTAPDGSAWDAGRFGWVVLVAALIAVGQALASAAIAHLQE</sequence>
<dbReference type="EMBL" id="PVTX01000002">
    <property type="protein sequence ID" value="PRZ08597.1"/>
    <property type="molecule type" value="Genomic_DNA"/>
</dbReference>
<evidence type="ECO:0000256" key="1">
    <source>
        <dbReference type="SAM" id="Phobius"/>
    </source>
</evidence>
<reference evidence="2 3" key="1">
    <citation type="submission" date="2018-03" db="EMBL/GenBank/DDBJ databases">
        <title>Comparative analysis of microorganisms from saline springs in Andes Mountain Range, Colombia.</title>
        <authorList>
            <person name="Rubin E."/>
        </authorList>
    </citation>
    <scope>NUCLEOTIDE SEQUENCE [LARGE SCALE GENOMIC DNA]</scope>
    <source>
        <strain evidence="2 3">CG 23</strain>
    </source>
</reference>
<feature type="transmembrane region" description="Helical" evidence="1">
    <location>
        <begin position="134"/>
        <end position="156"/>
    </location>
</feature>
<evidence type="ECO:0000313" key="3">
    <source>
        <dbReference type="Proteomes" id="UP000239895"/>
    </source>
</evidence>